<keyword evidence="2" id="KW-1185">Reference proteome</keyword>
<proteinExistence type="predicted"/>
<name>A0ABR0T428_9HYPO</name>
<comment type="caution">
    <text evidence="1">The sequence shown here is derived from an EMBL/GenBank/DDBJ whole genome shotgun (WGS) entry which is preliminary data.</text>
</comment>
<organism evidence="1 2">
    <name type="scientific">Cladobotryum mycophilum</name>
    <dbReference type="NCBI Taxonomy" id="491253"/>
    <lineage>
        <taxon>Eukaryota</taxon>
        <taxon>Fungi</taxon>
        <taxon>Dikarya</taxon>
        <taxon>Ascomycota</taxon>
        <taxon>Pezizomycotina</taxon>
        <taxon>Sordariomycetes</taxon>
        <taxon>Hypocreomycetidae</taxon>
        <taxon>Hypocreales</taxon>
        <taxon>Hypocreaceae</taxon>
        <taxon>Cladobotryum</taxon>
    </lineage>
</organism>
<evidence type="ECO:0000313" key="1">
    <source>
        <dbReference type="EMBL" id="KAK5999097.1"/>
    </source>
</evidence>
<sequence>MPSQQSADVASINIIDSDHRQPFERALMRILQTEIAEHTYAEILDGLPTEQSYREFSYPLQGHPSLSHTQLCPGVREKACEFRSGFDITSLRFSIPLLLAFQGTALGSRSFHLRLIELLAVSCHQIAVHLYQLDEAIHKQEEYETWRDEPRDMTKWDSYRAITAFSHGPYVAIEQYPNGLADAVGYWAEARIFGGVFVFDRGESETECRDVYIHGCRVKRGVVTIYPPTAEQFDHLTTFLLDERAEHDPAADCPFPILATLQNRWRWDPWDAISRFHIFRDKYERKVSSTKPKPSWSRVSDWPELGDDLWIINALWERREGKDVSQDEIDAAKERIMQITPSSPLWGNGQPRTYDAYTAS</sequence>
<evidence type="ECO:0000313" key="2">
    <source>
        <dbReference type="Proteomes" id="UP001338125"/>
    </source>
</evidence>
<reference evidence="1 2" key="1">
    <citation type="submission" date="2024-01" db="EMBL/GenBank/DDBJ databases">
        <title>Complete genome of Cladobotryum mycophilum ATHUM6906.</title>
        <authorList>
            <person name="Christinaki A.C."/>
            <person name="Myridakis A.I."/>
            <person name="Kouvelis V.N."/>
        </authorList>
    </citation>
    <scope>NUCLEOTIDE SEQUENCE [LARGE SCALE GENOMIC DNA]</scope>
    <source>
        <strain evidence="1 2">ATHUM6906</strain>
    </source>
</reference>
<protein>
    <submittedName>
        <fullName evidence="1">Uncharacterized protein</fullName>
    </submittedName>
</protein>
<dbReference type="EMBL" id="JAVFKD010000001">
    <property type="protein sequence ID" value="KAK5999097.1"/>
    <property type="molecule type" value="Genomic_DNA"/>
</dbReference>
<dbReference type="Proteomes" id="UP001338125">
    <property type="component" value="Unassembled WGS sequence"/>
</dbReference>
<accession>A0ABR0T428</accession>
<gene>
    <name evidence="1" type="ORF">PT974_01485</name>
</gene>